<dbReference type="PANTHER" id="PTHR11510">
    <property type="entry name" value="MYO-INOSITOL-1 PHOSPHATE SYNTHASE"/>
    <property type="match status" value="1"/>
</dbReference>
<dbReference type="SUPFAM" id="SSF55347">
    <property type="entry name" value="Glyceraldehyde-3-phosphate dehydrogenase-like, C-terminal domain"/>
    <property type="match status" value="1"/>
</dbReference>
<dbReference type="Pfam" id="PF01658">
    <property type="entry name" value="Inos-1-P_synth"/>
    <property type="match status" value="1"/>
</dbReference>
<dbReference type="Gene3D" id="3.40.50.720">
    <property type="entry name" value="NAD(P)-binding Rossmann-like Domain"/>
    <property type="match status" value="1"/>
</dbReference>
<name>W0RS95_9BACT</name>
<dbReference type="OrthoDB" id="729130at2"/>
<evidence type="ECO:0000313" key="3">
    <source>
        <dbReference type="EMBL" id="AHG93175.1"/>
    </source>
</evidence>
<dbReference type="PATRIC" id="fig|861299.3.peg.5677"/>
<geneLocation type="plasmid" evidence="3 4">
    <name>2</name>
</geneLocation>
<dbReference type="Proteomes" id="UP000019151">
    <property type="component" value="Plasmid 2"/>
</dbReference>
<reference evidence="3 4" key="1">
    <citation type="journal article" date="2014" name="Genome Announc.">
        <title>Genome Sequence and Methylome of Soil Bacterium Gemmatirosa kalamazoonensis KBS708T, a Member of the Rarely Cultivated Gemmatimonadetes Phylum.</title>
        <authorList>
            <person name="Debruyn J.M."/>
            <person name="Radosevich M."/>
            <person name="Wommack K.E."/>
            <person name="Polson S.W."/>
            <person name="Hauser L.J."/>
            <person name="Fawaz M.N."/>
            <person name="Korlach J."/>
            <person name="Tsai Y.C."/>
        </authorList>
    </citation>
    <scope>NUCLEOTIDE SEQUENCE [LARGE SCALE GENOMIC DNA]</scope>
    <source>
        <strain evidence="3 4">KBS708</strain>
        <plasmid evidence="4">Plasmid 2</plasmid>
    </source>
</reference>
<dbReference type="KEGG" id="gba:J421_5640"/>
<protein>
    <submittedName>
        <fullName evidence="3">Myo-inositol-1-phosphate synthase</fullName>
    </submittedName>
</protein>
<dbReference type="InParanoid" id="W0RS95"/>
<dbReference type="AlphaFoldDB" id="W0RS95"/>
<keyword evidence="3" id="KW-0614">Plasmid</keyword>
<dbReference type="InterPro" id="IPR002587">
    <property type="entry name" value="Myo-inos-1-P_Synthase"/>
</dbReference>
<evidence type="ECO:0000259" key="2">
    <source>
        <dbReference type="Pfam" id="PF01658"/>
    </source>
</evidence>
<feature type="domain" description="Myo-inositol-1-phosphate synthase GAPDH-like" evidence="2">
    <location>
        <begin position="227"/>
        <end position="331"/>
    </location>
</feature>
<dbReference type="GO" id="GO:0006021">
    <property type="term" value="P:inositol biosynthetic process"/>
    <property type="evidence" value="ECO:0007669"/>
    <property type="project" value="InterPro"/>
</dbReference>
<dbReference type="eggNOG" id="COG1260">
    <property type="taxonomic scope" value="Bacteria"/>
</dbReference>
<evidence type="ECO:0000313" key="4">
    <source>
        <dbReference type="Proteomes" id="UP000019151"/>
    </source>
</evidence>
<dbReference type="SUPFAM" id="SSF51735">
    <property type="entry name" value="NAD(P)-binding Rossmann-fold domains"/>
    <property type="match status" value="1"/>
</dbReference>
<evidence type="ECO:0000256" key="1">
    <source>
        <dbReference type="ARBA" id="ARBA00010813"/>
    </source>
</evidence>
<dbReference type="InterPro" id="IPR013021">
    <property type="entry name" value="Myo-inos-1-P_Synthase_GAPDH"/>
</dbReference>
<dbReference type="Pfam" id="PF07994">
    <property type="entry name" value="NAD_binding_5"/>
    <property type="match status" value="1"/>
</dbReference>
<dbReference type="GO" id="GO:0008654">
    <property type="term" value="P:phospholipid biosynthetic process"/>
    <property type="evidence" value="ECO:0007669"/>
    <property type="project" value="InterPro"/>
</dbReference>
<keyword evidence="4" id="KW-1185">Reference proteome</keyword>
<sequence>MKIWIVGARGAIATTLTVGLLAARRGLLPLEALLTETSPFGALDLPSLDDLEIGGCDLRPGTLAESVRATLDGVGSFSAPVIDAVMPALDEMRVTRGVLRGGGPAVEALAGEDREAGAAGTARDAVRRIGDDLRAFAGGTPTVVVNVASTEPPPHPSLAAWDAEALERALDADDPRIPASCLYAYAAITAGHPHVNFTPSGGAALPALAELARAAGVPLAGRDGKTGETLLKTALAPMFPIRALTVEGWYGTNILGNTDGLVLADPDNKASKITSKKGVLEGCLGYAPAGDVRIDYFPPLADHKVAWNFIQFRGWGGHRMRLQFTWEGTDSVLAAPLVLDVARLVMLAHRRGEAGPVGALGLFFKTPEGSDEMNLHRQYDALLRWAAAPVPNGIAAPDV</sequence>
<dbReference type="GO" id="GO:0004512">
    <property type="term" value="F:inositol-3-phosphate synthase activity"/>
    <property type="evidence" value="ECO:0007669"/>
    <property type="project" value="InterPro"/>
</dbReference>
<dbReference type="InterPro" id="IPR036291">
    <property type="entry name" value="NAD(P)-bd_dom_sf"/>
</dbReference>
<organism evidence="3 4">
    <name type="scientific">Gemmatirosa kalamazoonensis</name>
    <dbReference type="NCBI Taxonomy" id="861299"/>
    <lineage>
        <taxon>Bacteria</taxon>
        <taxon>Pseudomonadati</taxon>
        <taxon>Gemmatimonadota</taxon>
        <taxon>Gemmatimonadia</taxon>
        <taxon>Gemmatimonadales</taxon>
        <taxon>Gemmatimonadaceae</taxon>
        <taxon>Gemmatirosa</taxon>
    </lineage>
</organism>
<dbReference type="Gene3D" id="3.30.360.10">
    <property type="entry name" value="Dihydrodipicolinate Reductase, domain 2"/>
    <property type="match status" value="1"/>
</dbReference>
<dbReference type="HOGENOM" id="CLU_021486_0_0_0"/>
<comment type="similarity">
    <text evidence="1">Belongs to the myo-inositol 1-phosphate synthase family.</text>
</comment>
<gene>
    <name evidence="3" type="ORF">J421_5640</name>
</gene>
<dbReference type="PIRSF" id="PIRSF015578">
    <property type="entry name" value="Myoinos-ppht_syn"/>
    <property type="match status" value="1"/>
</dbReference>
<proteinExistence type="inferred from homology"/>
<dbReference type="RefSeq" id="WP_025414482.1">
    <property type="nucleotide sequence ID" value="NZ_CP007130.1"/>
</dbReference>
<accession>W0RS95</accession>
<dbReference type="EMBL" id="CP007130">
    <property type="protein sequence ID" value="AHG93175.1"/>
    <property type="molecule type" value="Genomic_DNA"/>
</dbReference>